<proteinExistence type="predicted"/>
<dbReference type="NCBIfam" id="TIGR04029">
    <property type="entry name" value="CMD_Avi_7170"/>
    <property type="match status" value="1"/>
</dbReference>
<dbReference type="AlphaFoldDB" id="A0A840BSF2"/>
<evidence type="ECO:0000313" key="1">
    <source>
        <dbReference type="EMBL" id="MBB4015724.1"/>
    </source>
</evidence>
<name>A0A840BSF2_9HYPH</name>
<dbReference type="EMBL" id="JACIEN010000001">
    <property type="protein sequence ID" value="MBB4015724.1"/>
    <property type="molecule type" value="Genomic_DNA"/>
</dbReference>
<comment type="caution">
    <text evidence="1">The sequence shown here is derived from an EMBL/GenBank/DDBJ whole genome shotgun (WGS) entry which is preliminary data.</text>
</comment>
<gene>
    <name evidence="1" type="ORF">GGR16_000730</name>
</gene>
<keyword evidence="2" id="KW-1185">Reference proteome</keyword>
<dbReference type="InterPro" id="IPR023982">
    <property type="entry name" value="CHP04029_CMD-like"/>
</dbReference>
<dbReference type="Gene3D" id="1.20.1290.10">
    <property type="entry name" value="AhpD-like"/>
    <property type="match status" value="1"/>
</dbReference>
<evidence type="ECO:0000313" key="2">
    <source>
        <dbReference type="Proteomes" id="UP000577362"/>
    </source>
</evidence>
<dbReference type="RefSeq" id="WP_019404551.1">
    <property type="nucleotide sequence ID" value="NZ_JACIEN010000001.1"/>
</dbReference>
<protein>
    <submittedName>
        <fullName evidence="1">CMD domain protein</fullName>
    </submittedName>
</protein>
<reference evidence="1 2" key="1">
    <citation type="submission" date="2020-08" db="EMBL/GenBank/DDBJ databases">
        <title>Genomic Encyclopedia of Type Strains, Phase IV (KMG-IV): sequencing the most valuable type-strain genomes for metagenomic binning, comparative biology and taxonomic classification.</title>
        <authorList>
            <person name="Goeker M."/>
        </authorList>
    </citation>
    <scope>NUCLEOTIDE SEQUENCE [LARGE SCALE GENOMIC DNA]</scope>
    <source>
        <strain evidence="1 2">DSM 103737</strain>
    </source>
</reference>
<sequence length="205" mass="21439">MNIGPDIIDHLAGIEAGSRLDRLRGERPLTRENAQASYRALFEPTDPGRPTLKERFAVAAFVAGLHGAAPALAFYGLQLRETALDDTLPAAVGIATDAGRSQGPGGRYPAGPLSIENTEGNVFQVPEVVQAALGPRLSAAFEHAHLLVYRPRDAAAASLQKLLDAGFSTTEIVTLSQIVAFLSFQLRVVAGLKALAAVPAPAPAA</sequence>
<dbReference type="Proteomes" id="UP000577362">
    <property type="component" value="Unassembled WGS sequence"/>
</dbReference>
<accession>A0A840BSF2</accession>
<dbReference type="InterPro" id="IPR029032">
    <property type="entry name" value="AhpD-like"/>
</dbReference>
<dbReference type="SUPFAM" id="SSF69118">
    <property type="entry name" value="AhpD-like"/>
    <property type="match status" value="1"/>
</dbReference>
<organism evidence="1 2">
    <name type="scientific">Chelatococcus caeni</name>
    <dbReference type="NCBI Taxonomy" id="1348468"/>
    <lineage>
        <taxon>Bacteria</taxon>
        <taxon>Pseudomonadati</taxon>
        <taxon>Pseudomonadota</taxon>
        <taxon>Alphaproteobacteria</taxon>
        <taxon>Hyphomicrobiales</taxon>
        <taxon>Chelatococcaceae</taxon>
        <taxon>Chelatococcus</taxon>
    </lineage>
</organism>